<dbReference type="Gene3D" id="2.160.20.80">
    <property type="entry name" value="E3 ubiquitin-protein ligase SopA"/>
    <property type="match status" value="1"/>
</dbReference>
<dbReference type="PANTHER" id="PTHR42999">
    <property type="entry name" value="ANTIBIOTIC RESISTANCE PROTEIN MCBG"/>
    <property type="match status" value="1"/>
</dbReference>
<dbReference type="PANTHER" id="PTHR42999:SF1">
    <property type="entry name" value="PENTAPEPTIDE REPEAT-CONTAINING PROTEIN"/>
    <property type="match status" value="1"/>
</dbReference>
<evidence type="ECO:0000313" key="2">
    <source>
        <dbReference type="EMBL" id="MQS39856.1"/>
    </source>
</evidence>
<accession>A0ABW9P2Y7</accession>
<evidence type="ECO:0000256" key="1">
    <source>
        <dbReference type="SAM" id="MobiDB-lite"/>
    </source>
</evidence>
<sequence>MAQVTRQGGRTARIKNPTAPRTPVSLRLADMSRDGLEDDAIIRGVAYEGTPFLALSVEAVEAEGCVFASSRFTGTRLVRSQFSDSTFTTCDFAEVSAQDVSLIRCVVSGSRFTGSSWHAGIFRDVRMENCVIAPGMFRHMKLYSVVFSGCKMTGADFQSAEMHNVKFENCDLTGAQFANAKNAGVVRFEGCTLIDVCGTASLKGAVVQGPGSMELALSLAREAGLVFEP</sequence>
<dbReference type="Pfam" id="PF13599">
    <property type="entry name" value="Pentapeptide_4"/>
    <property type="match status" value="1"/>
</dbReference>
<dbReference type="SUPFAM" id="SSF141571">
    <property type="entry name" value="Pentapeptide repeat-like"/>
    <property type="match status" value="1"/>
</dbReference>
<name>A0ABW9P2Y7_9ACTN</name>
<feature type="region of interest" description="Disordered" evidence="1">
    <location>
        <begin position="1"/>
        <end position="20"/>
    </location>
</feature>
<organism evidence="2 3">
    <name type="scientific">Streptomyces katsurahamanus</name>
    <dbReference type="NCBI Taxonomy" id="2577098"/>
    <lineage>
        <taxon>Bacteria</taxon>
        <taxon>Bacillati</taxon>
        <taxon>Actinomycetota</taxon>
        <taxon>Actinomycetes</taxon>
        <taxon>Kitasatosporales</taxon>
        <taxon>Streptomycetaceae</taxon>
        <taxon>Streptomyces</taxon>
    </lineage>
</organism>
<dbReference type="EMBL" id="VDEQ01000369">
    <property type="protein sequence ID" value="MQS39856.1"/>
    <property type="molecule type" value="Genomic_DNA"/>
</dbReference>
<dbReference type="InterPro" id="IPR052949">
    <property type="entry name" value="PA_immunity-related"/>
</dbReference>
<reference evidence="2 3" key="1">
    <citation type="submission" date="2019-06" db="EMBL/GenBank/DDBJ databases">
        <title>Comparative genomics and metabolomics analyses of clavulanic acid producing Streptomyces species provides insight into specialized metabolism and evolution of beta-lactam biosynthetic gene clusters.</title>
        <authorList>
            <person name="Moore M.A."/>
            <person name="Cruz-Morales P."/>
            <person name="Barona Gomez F."/>
            <person name="Kapil T."/>
        </authorList>
    </citation>
    <scope>NUCLEOTIDE SEQUENCE [LARGE SCALE GENOMIC DNA]</scope>
    <source>
        <strain evidence="2 3">T-272</strain>
    </source>
</reference>
<keyword evidence="3" id="KW-1185">Reference proteome</keyword>
<protein>
    <submittedName>
        <fullName evidence="2">Pentapeptide repeat-containing protein</fullName>
    </submittedName>
</protein>
<comment type="caution">
    <text evidence="2">The sequence shown here is derived from an EMBL/GenBank/DDBJ whole genome shotgun (WGS) entry which is preliminary data.</text>
</comment>
<dbReference type="Proteomes" id="UP000460558">
    <property type="component" value="Unassembled WGS sequence"/>
</dbReference>
<gene>
    <name evidence="2" type="ORF">FFZ77_31020</name>
</gene>
<proteinExistence type="predicted"/>
<dbReference type="InterPro" id="IPR001646">
    <property type="entry name" value="5peptide_repeat"/>
</dbReference>
<evidence type="ECO:0000313" key="3">
    <source>
        <dbReference type="Proteomes" id="UP000460558"/>
    </source>
</evidence>